<evidence type="ECO:0000259" key="8">
    <source>
        <dbReference type="PROSITE" id="PS50928"/>
    </source>
</evidence>
<feature type="transmembrane region" description="Helical" evidence="7">
    <location>
        <begin position="289"/>
        <end position="308"/>
    </location>
</feature>
<evidence type="ECO:0000313" key="9">
    <source>
        <dbReference type="EMBL" id="MDQ0338630.1"/>
    </source>
</evidence>
<evidence type="ECO:0000256" key="4">
    <source>
        <dbReference type="ARBA" id="ARBA00022692"/>
    </source>
</evidence>
<evidence type="ECO:0000256" key="2">
    <source>
        <dbReference type="ARBA" id="ARBA00022448"/>
    </source>
</evidence>
<name>A0ABU0CQG3_9BACI</name>
<feature type="transmembrane region" description="Helical" evidence="7">
    <location>
        <begin position="124"/>
        <end position="145"/>
    </location>
</feature>
<reference evidence="9 10" key="1">
    <citation type="submission" date="2023-07" db="EMBL/GenBank/DDBJ databases">
        <title>Genomic Encyclopedia of Type Strains, Phase IV (KMG-IV): sequencing the most valuable type-strain genomes for metagenomic binning, comparative biology and taxonomic classification.</title>
        <authorList>
            <person name="Goeker M."/>
        </authorList>
    </citation>
    <scope>NUCLEOTIDE SEQUENCE [LARGE SCALE GENOMIC DNA]</scope>
    <source>
        <strain evidence="9 10">DSM 17740</strain>
    </source>
</reference>
<dbReference type="RefSeq" id="WP_307337273.1">
    <property type="nucleotide sequence ID" value="NZ_JAUSUQ010000004.1"/>
</dbReference>
<evidence type="ECO:0000256" key="1">
    <source>
        <dbReference type="ARBA" id="ARBA00004651"/>
    </source>
</evidence>
<dbReference type="PROSITE" id="PS50928">
    <property type="entry name" value="ABC_TM1"/>
    <property type="match status" value="1"/>
</dbReference>
<feature type="domain" description="ABC transmembrane type-1" evidence="8">
    <location>
        <begin position="86"/>
        <end position="301"/>
    </location>
</feature>
<dbReference type="PANTHER" id="PTHR43227:SF7">
    <property type="entry name" value="ARABINOOLIGOSACCHARIDES TRANSPORT SYSTEM PERMEASE PROTEIN ARAP"/>
    <property type="match status" value="1"/>
</dbReference>
<dbReference type="CDD" id="cd06261">
    <property type="entry name" value="TM_PBP2"/>
    <property type="match status" value="1"/>
</dbReference>
<evidence type="ECO:0000256" key="7">
    <source>
        <dbReference type="RuleBase" id="RU363032"/>
    </source>
</evidence>
<keyword evidence="6 7" id="KW-0472">Membrane</keyword>
<dbReference type="InterPro" id="IPR035906">
    <property type="entry name" value="MetI-like_sf"/>
</dbReference>
<sequence length="312" mass="35482">MEVEYGKVAPKNKNMNRITRSILYSQKIAPYIFVLPFVILFVLLYGYPFIQAFIMSFQQILPGQVQFIGLANYERLLVDSRFYKALANSAQYTFWTLVLLIPLPMLFAVWLNSKLMYLKDIFRAAIFIPALTSVIVAGVIFRLMFGETEQSFANQILGVIGVGPVEWRFGAGTGMFLMVILAFWRWMGVNTLYFLAGLQNIPKDLYEAAEIDGAGAIQKFRYVTLPHLKPITIYVTTISIIAGFRMFEESFVYWQTNSPGDIGLTVALYIYEQGIQTNNMGYGAAVGNVLLFIILITSLIYLWFIGAFKRED</sequence>
<protein>
    <submittedName>
        <fullName evidence="9">Arabinosaccharide transport system permease protein</fullName>
    </submittedName>
</protein>
<proteinExistence type="inferred from homology"/>
<keyword evidence="5 7" id="KW-1133">Transmembrane helix</keyword>
<evidence type="ECO:0000256" key="6">
    <source>
        <dbReference type="ARBA" id="ARBA00023136"/>
    </source>
</evidence>
<comment type="subcellular location">
    <subcellularLocation>
        <location evidence="1 7">Cell membrane</location>
        <topology evidence="1 7">Multi-pass membrane protein</topology>
    </subcellularLocation>
</comment>
<keyword evidence="3" id="KW-1003">Cell membrane</keyword>
<organism evidence="9 10">
    <name type="scientific">Caldalkalibacillus uzonensis</name>
    <dbReference type="NCBI Taxonomy" id="353224"/>
    <lineage>
        <taxon>Bacteria</taxon>
        <taxon>Bacillati</taxon>
        <taxon>Bacillota</taxon>
        <taxon>Bacilli</taxon>
        <taxon>Bacillales</taxon>
        <taxon>Bacillaceae</taxon>
        <taxon>Caldalkalibacillus</taxon>
    </lineage>
</organism>
<keyword evidence="4 7" id="KW-0812">Transmembrane</keyword>
<dbReference type="InterPro" id="IPR000515">
    <property type="entry name" value="MetI-like"/>
</dbReference>
<feature type="transmembrane region" description="Helical" evidence="7">
    <location>
        <begin position="228"/>
        <end position="247"/>
    </location>
</feature>
<dbReference type="InterPro" id="IPR050809">
    <property type="entry name" value="UgpAE/MalFG_permease"/>
</dbReference>
<keyword evidence="2 7" id="KW-0813">Transport</keyword>
<dbReference type="EMBL" id="JAUSUQ010000004">
    <property type="protein sequence ID" value="MDQ0338630.1"/>
    <property type="molecule type" value="Genomic_DNA"/>
</dbReference>
<feature type="transmembrane region" description="Helical" evidence="7">
    <location>
        <begin position="28"/>
        <end position="47"/>
    </location>
</feature>
<keyword evidence="10" id="KW-1185">Reference proteome</keyword>
<evidence type="ECO:0000313" key="10">
    <source>
        <dbReference type="Proteomes" id="UP001232445"/>
    </source>
</evidence>
<comment type="similarity">
    <text evidence="7">Belongs to the binding-protein-dependent transport system permease family.</text>
</comment>
<dbReference type="PANTHER" id="PTHR43227">
    <property type="entry name" value="BLL4140 PROTEIN"/>
    <property type="match status" value="1"/>
</dbReference>
<dbReference type="Pfam" id="PF00528">
    <property type="entry name" value="BPD_transp_1"/>
    <property type="match status" value="1"/>
</dbReference>
<evidence type="ECO:0000256" key="5">
    <source>
        <dbReference type="ARBA" id="ARBA00022989"/>
    </source>
</evidence>
<accession>A0ABU0CQG3</accession>
<dbReference type="Proteomes" id="UP001232445">
    <property type="component" value="Unassembled WGS sequence"/>
</dbReference>
<dbReference type="SUPFAM" id="SSF161098">
    <property type="entry name" value="MetI-like"/>
    <property type="match status" value="1"/>
</dbReference>
<gene>
    <name evidence="9" type="ORF">J2S00_001416</name>
</gene>
<evidence type="ECO:0000256" key="3">
    <source>
        <dbReference type="ARBA" id="ARBA00022475"/>
    </source>
</evidence>
<dbReference type="Gene3D" id="1.10.3720.10">
    <property type="entry name" value="MetI-like"/>
    <property type="match status" value="1"/>
</dbReference>
<comment type="caution">
    <text evidence="9">The sequence shown here is derived from an EMBL/GenBank/DDBJ whole genome shotgun (WGS) entry which is preliminary data.</text>
</comment>
<feature type="transmembrane region" description="Helical" evidence="7">
    <location>
        <begin position="92"/>
        <end position="112"/>
    </location>
</feature>